<dbReference type="OrthoDB" id="3723182at2"/>
<dbReference type="InterPro" id="IPR000415">
    <property type="entry name" value="Nitroreductase-like"/>
</dbReference>
<evidence type="ECO:0000259" key="1">
    <source>
        <dbReference type="Pfam" id="PF00881"/>
    </source>
</evidence>
<dbReference type="Pfam" id="PF00881">
    <property type="entry name" value="Nitroreductase"/>
    <property type="match status" value="1"/>
</dbReference>
<feature type="domain" description="Nitroreductase" evidence="1">
    <location>
        <begin position="378"/>
        <end position="560"/>
    </location>
</feature>
<organism evidence="2 3">
    <name type="scientific">Peterkaempfera bronchialis</name>
    <dbReference type="NCBI Taxonomy" id="2126346"/>
    <lineage>
        <taxon>Bacteria</taxon>
        <taxon>Bacillati</taxon>
        <taxon>Actinomycetota</taxon>
        <taxon>Actinomycetes</taxon>
        <taxon>Kitasatosporales</taxon>
        <taxon>Streptomycetaceae</taxon>
        <taxon>Peterkaempfera</taxon>
    </lineage>
</organism>
<dbReference type="PANTHER" id="PTHR43745">
    <property type="entry name" value="NITROREDUCTASE MJ1384-RELATED"/>
    <property type="match status" value="1"/>
</dbReference>
<dbReference type="CDD" id="cd02142">
    <property type="entry name" value="McbC_SagB-like_oxidoreductase"/>
    <property type="match status" value="1"/>
</dbReference>
<dbReference type="AlphaFoldDB" id="A0A345T287"/>
<proteinExistence type="predicted"/>
<dbReference type="Proteomes" id="UP000249340">
    <property type="component" value="Chromosome"/>
</dbReference>
<dbReference type="KEGG" id="stri:C7M71_024545"/>
<dbReference type="SUPFAM" id="SSF55469">
    <property type="entry name" value="FMN-dependent nitroreductase-like"/>
    <property type="match status" value="1"/>
</dbReference>
<dbReference type="PANTHER" id="PTHR43745:SF2">
    <property type="entry name" value="NITROREDUCTASE MJ1384-RELATED"/>
    <property type="match status" value="1"/>
</dbReference>
<keyword evidence="3" id="KW-1185">Reference proteome</keyword>
<dbReference type="InterPro" id="IPR029479">
    <property type="entry name" value="Nitroreductase"/>
</dbReference>
<gene>
    <name evidence="2" type="ORF">C7M71_024545</name>
</gene>
<dbReference type="Gene3D" id="3.40.109.10">
    <property type="entry name" value="NADH Oxidase"/>
    <property type="match status" value="1"/>
</dbReference>
<dbReference type="InterPro" id="IPR020051">
    <property type="entry name" value="SagB-type_dehydrogenase"/>
</dbReference>
<accession>A0A345T287</accession>
<reference evidence="3" key="1">
    <citation type="submission" date="2018-07" db="EMBL/GenBank/DDBJ databases">
        <title>Streptacidiphilus bronchialis DSM 106435 chromosome.</title>
        <authorList>
            <person name="Batra D."/>
            <person name="Gulvik C.A."/>
        </authorList>
    </citation>
    <scope>NUCLEOTIDE SEQUENCE [LARGE SCALE GENOMIC DNA]</scope>
    <source>
        <strain evidence="3">DSM 106435</strain>
    </source>
</reference>
<dbReference type="NCBIfam" id="TIGR03605">
    <property type="entry name" value="antibiot_sagB"/>
    <property type="match status" value="1"/>
</dbReference>
<evidence type="ECO:0000313" key="2">
    <source>
        <dbReference type="EMBL" id="AXI80092.1"/>
    </source>
</evidence>
<dbReference type="InterPro" id="IPR052544">
    <property type="entry name" value="Bacteriocin_Proc_Enz"/>
</dbReference>
<dbReference type="GO" id="GO:0016491">
    <property type="term" value="F:oxidoreductase activity"/>
    <property type="evidence" value="ECO:0007669"/>
    <property type="project" value="InterPro"/>
</dbReference>
<name>A0A345T287_9ACTN</name>
<evidence type="ECO:0000313" key="3">
    <source>
        <dbReference type="Proteomes" id="UP000249340"/>
    </source>
</evidence>
<sequence length="565" mass="61553">MVRASTPNEDRWRMTANLMTQNVGDGTSETGTGAWHCLDVRVQQDTDRLERLLVTTVRPWAAGALADAALESWYLDRPRTADGAARLRIGLRGADRRQRAELRALIEESLGGRPGESVVEQQLDAAAEPCAAYLAASTGTAVALLAETRSRPKRVQAAAALLLSAARATGADWAGTVRWLRDYACALSEAAEVAGARAEAEAEFFRNEAEWLRHHDWTVDRIAAPADVLGIRHRLHGETWAALVESHAAGRSADPPHQAFRRLVAAAGRQLGLSPQDEFRAAWLMSMALAAPGPREPFFADHPGAVDRQLHEQSKYFETRLIDQRPDLVHASTAGRWQSGPPEATVALPAPEPPGPSGPRFEDVLLARRSSYGRYGGPVTLTELSTLLHYSAAVTTEKEMSPELTYRVRPYPSGGTRYPLHLVLYCHDIEGLPRGTYLYDPDGHALHRLGSRDLSAELRRTAPATDPAVATPPKAGGNIDAAHCPLWIFTVGDLTYQRLHYGLRSYRLVLQESGHLGQNLSLVATWLGKSVVGLSGYYDDAVNQLLGLDGVNSAVLYLHVLGVAR</sequence>
<protein>
    <submittedName>
        <fullName evidence="2">SagB/ThcOx family dehydrogenase</fullName>
    </submittedName>
</protein>
<dbReference type="EMBL" id="CP031264">
    <property type="protein sequence ID" value="AXI80092.1"/>
    <property type="molecule type" value="Genomic_DNA"/>
</dbReference>